<organism evidence="1 2">
    <name type="scientific">Rubroshorea leprosula</name>
    <dbReference type="NCBI Taxonomy" id="152421"/>
    <lineage>
        <taxon>Eukaryota</taxon>
        <taxon>Viridiplantae</taxon>
        <taxon>Streptophyta</taxon>
        <taxon>Embryophyta</taxon>
        <taxon>Tracheophyta</taxon>
        <taxon>Spermatophyta</taxon>
        <taxon>Magnoliopsida</taxon>
        <taxon>eudicotyledons</taxon>
        <taxon>Gunneridae</taxon>
        <taxon>Pentapetalae</taxon>
        <taxon>rosids</taxon>
        <taxon>malvids</taxon>
        <taxon>Malvales</taxon>
        <taxon>Dipterocarpaceae</taxon>
        <taxon>Rubroshorea</taxon>
    </lineage>
</organism>
<comment type="caution">
    <text evidence="1">The sequence shown here is derived from an EMBL/GenBank/DDBJ whole genome shotgun (WGS) entry which is preliminary data.</text>
</comment>
<name>A0AAV5J9D4_9ROSI</name>
<dbReference type="Proteomes" id="UP001054252">
    <property type="component" value="Unassembled WGS sequence"/>
</dbReference>
<evidence type="ECO:0000313" key="2">
    <source>
        <dbReference type="Proteomes" id="UP001054252"/>
    </source>
</evidence>
<dbReference type="AlphaFoldDB" id="A0AAV5J9D4"/>
<proteinExistence type="predicted"/>
<keyword evidence="2" id="KW-1185">Reference proteome</keyword>
<dbReference type="EMBL" id="BPVZ01000028">
    <property type="protein sequence ID" value="GKV08102.1"/>
    <property type="molecule type" value="Genomic_DNA"/>
</dbReference>
<evidence type="ECO:0000313" key="1">
    <source>
        <dbReference type="EMBL" id="GKV08102.1"/>
    </source>
</evidence>
<accession>A0AAV5J9D4</accession>
<reference evidence="1 2" key="1">
    <citation type="journal article" date="2021" name="Commun. Biol.">
        <title>The genome of Shorea leprosula (Dipterocarpaceae) highlights the ecological relevance of drought in aseasonal tropical rainforests.</title>
        <authorList>
            <person name="Ng K.K.S."/>
            <person name="Kobayashi M.J."/>
            <person name="Fawcett J.A."/>
            <person name="Hatakeyama M."/>
            <person name="Paape T."/>
            <person name="Ng C.H."/>
            <person name="Ang C.C."/>
            <person name="Tnah L.H."/>
            <person name="Lee C.T."/>
            <person name="Nishiyama T."/>
            <person name="Sese J."/>
            <person name="O'Brien M.J."/>
            <person name="Copetti D."/>
            <person name="Mohd Noor M.I."/>
            <person name="Ong R.C."/>
            <person name="Putra M."/>
            <person name="Sireger I.Z."/>
            <person name="Indrioko S."/>
            <person name="Kosugi Y."/>
            <person name="Izuno A."/>
            <person name="Isagi Y."/>
            <person name="Lee S.L."/>
            <person name="Shimizu K.K."/>
        </authorList>
    </citation>
    <scope>NUCLEOTIDE SEQUENCE [LARGE SCALE GENOMIC DNA]</scope>
    <source>
        <strain evidence="1">214</strain>
    </source>
</reference>
<protein>
    <submittedName>
        <fullName evidence="1">Uncharacterized protein</fullName>
    </submittedName>
</protein>
<sequence>MDLPARKKLLPGYTGPLPKHKPKLYQYLLWSLSPTLLLVG</sequence>
<gene>
    <name evidence="1" type="ORF">SLEP1_g19783</name>
</gene>